<keyword evidence="5 9" id="KW-0732">Signal</keyword>
<proteinExistence type="inferred from homology"/>
<keyword evidence="6" id="KW-1133">Transmembrane helix</keyword>
<dbReference type="Proteomes" id="UP001162164">
    <property type="component" value="Unassembled WGS sequence"/>
</dbReference>
<reference evidence="11" key="1">
    <citation type="journal article" date="2023" name="Insect Mol. Biol.">
        <title>Genome sequencing provides insights into the evolution of gene families encoding plant cell wall-degrading enzymes in longhorned beetles.</title>
        <authorList>
            <person name="Shin N.R."/>
            <person name="Okamura Y."/>
            <person name="Kirsch R."/>
            <person name="Pauchet Y."/>
        </authorList>
    </citation>
    <scope>NUCLEOTIDE SEQUENCE</scope>
    <source>
        <strain evidence="11">MMC_N1</strain>
    </source>
</reference>
<gene>
    <name evidence="11" type="ORF">NQ317_007667</name>
</gene>
<evidence type="ECO:0000256" key="2">
    <source>
        <dbReference type="ARBA" id="ARBA00007104"/>
    </source>
</evidence>
<evidence type="ECO:0000313" key="12">
    <source>
        <dbReference type="Proteomes" id="UP001162164"/>
    </source>
</evidence>
<feature type="signal peptide" evidence="9">
    <location>
        <begin position="1"/>
        <end position="17"/>
    </location>
</feature>
<name>A0ABQ9J1C1_9CUCU</name>
<sequence length="170" mass="20003">MELWCSCVFFFSYLVTANCIRWTLEPNTQKCLKEELHQKYTRLTEAPGQTVDYVVTDSNGHILSKRQDISKGRFTFNSERHDKYEICFISHVPPNLRGISQEVSLITKHDLDAKNYETLGEAAQLKPIEQELKKLEHLSNSIMEDFAYMRKKRRRNEGYKWNVQISIVLI</sequence>
<dbReference type="InterPro" id="IPR015720">
    <property type="entry name" value="Emp24-like"/>
</dbReference>
<dbReference type="PROSITE" id="PS50866">
    <property type="entry name" value="GOLD"/>
    <property type="match status" value="1"/>
</dbReference>
<evidence type="ECO:0000313" key="11">
    <source>
        <dbReference type="EMBL" id="KAJ8971119.1"/>
    </source>
</evidence>
<keyword evidence="12" id="KW-1185">Reference proteome</keyword>
<keyword evidence="7" id="KW-0472">Membrane</keyword>
<evidence type="ECO:0000259" key="10">
    <source>
        <dbReference type="PROSITE" id="PS50866"/>
    </source>
</evidence>
<comment type="subcellular location">
    <subcellularLocation>
        <location evidence="1 8">Membrane</location>
        <topology evidence="1 8">Single-pass type I membrane protein</topology>
    </subcellularLocation>
</comment>
<keyword evidence="3" id="KW-0217">Developmental protein</keyword>
<dbReference type="PANTHER" id="PTHR22811">
    <property type="entry name" value="TRANSMEMBRANE EMP24 DOMAIN-CONTAINING PROTEIN"/>
    <property type="match status" value="1"/>
</dbReference>
<feature type="chain" id="PRO_5047092285" description="GOLD domain-containing protein" evidence="9">
    <location>
        <begin position="18"/>
        <end position="170"/>
    </location>
</feature>
<evidence type="ECO:0000256" key="7">
    <source>
        <dbReference type="ARBA" id="ARBA00023136"/>
    </source>
</evidence>
<dbReference type="Pfam" id="PF01105">
    <property type="entry name" value="EMP24_GP25L"/>
    <property type="match status" value="1"/>
</dbReference>
<dbReference type="SMART" id="SM01190">
    <property type="entry name" value="EMP24_GP25L"/>
    <property type="match status" value="1"/>
</dbReference>
<evidence type="ECO:0000256" key="5">
    <source>
        <dbReference type="ARBA" id="ARBA00022729"/>
    </source>
</evidence>
<evidence type="ECO:0000256" key="1">
    <source>
        <dbReference type="ARBA" id="ARBA00004479"/>
    </source>
</evidence>
<dbReference type="EMBL" id="JAPWTJ010001521">
    <property type="protein sequence ID" value="KAJ8971119.1"/>
    <property type="molecule type" value="Genomic_DNA"/>
</dbReference>
<organism evidence="11 12">
    <name type="scientific">Molorchus minor</name>
    <dbReference type="NCBI Taxonomy" id="1323400"/>
    <lineage>
        <taxon>Eukaryota</taxon>
        <taxon>Metazoa</taxon>
        <taxon>Ecdysozoa</taxon>
        <taxon>Arthropoda</taxon>
        <taxon>Hexapoda</taxon>
        <taxon>Insecta</taxon>
        <taxon>Pterygota</taxon>
        <taxon>Neoptera</taxon>
        <taxon>Endopterygota</taxon>
        <taxon>Coleoptera</taxon>
        <taxon>Polyphaga</taxon>
        <taxon>Cucujiformia</taxon>
        <taxon>Chrysomeloidea</taxon>
        <taxon>Cerambycidae</taxon>
        <taxon>Lamiinae</taxon>
        <taxon>Monochamini</taxon>
        <taxon>Molorchus</taxon>
    </lineage>
</organism>
<comment type="similarity">
    <text evidence="2 8">Belongs to the EMP24/GP25L family.</text>
</comment>
<evidence type="ECO:0000256" key="4">
    <source>
        <dbReference type="ARBA" id="ARBA00022692"/>
    </source>
</evidence>
<protein>
    <recommendedName>
        <fullName evidence="10">GOLD domain-containing protein</fullName>
    </recommendedName>
</protein>
<evidence type="ECO:0000256" key="3">
    <source>
        <dbReference type="ARBA" id="ARBA00022473"/>
    </source>
</evidence>
<comment type="caution">
    <text evidence="11">The sequence shown here is derived from an EMBL/GenBank/DDBJ whole genome shotgun (WGS) entry which is preliminary data.</text>
</comment>
<evidence type="ECO:0000256" key="6">
    <source>
        <dbReference type="ARBA" id="ARBA00022989"/>
    </source>
</evidence>
<keyword evidence="4 8" id="KW-0812">Transmembrane</keyword>
<evidence type="ECO:0000256" key="9">
    <source>
        <dbReference type="SAM" id="SignalP"/>
    </source>
</evidence>
<accession>A0ABQ9J1C1</accession>
<evidence type="ECO:0000256" key="8">
    <source>
        <dbReference type="RuleBase" id="RU003827"/>
    </source>
</evidence>
<dbReference type="InterPro" id="IPR009038">
    <property type="entry name" value="GOLD_dom"/>
</dbReference>
<feature type="domain" description="GOLD" evidence="10">
    <location>
        <begin position="17"/>
        <end position="165"/>
    </location>
</feature>